<evidence type="ECO:0000256" key="1">
    <source>
        <dbReference type="ARBA" id="ARBA00004429"/>
    </source>
</evidence>
<protein>
    <submittedName>
        <fullName evidence="7">Teichoic acid transport system permease protein</fullName>
    </submittedName>
</protein>
<keyword evidence="5" id="KW-0812">Transmembrane</keyword>
<dbReference type="InterPro" id="IPR047817">
    <property type="entry name" value="ABC2_TM_bact-type"/>
</dbReference>
<dbReference type="RefSeq" id="WP_209890403.1">
    <property type="nucleotide sequence ID" value="NZ_BAAAJV010000018.1"/>
</dbReference>
<keyword evidence="3" id="KW-0813">Transport</keyword>
<accession>A0ABS4YJR6</accession>
<dbReference type="Proteomes" id="UP000698222">
    <property type="component" value="Unassembled WGS sequence"/>
</dbReference>
<comment type="similarity">
    <text evidence="2">Belongs to the ABC-2 integral membrane protein family.</text>
</comment>
<evidence type="ECO:0000256" key="4">
    <source>
        <dbReference type="ARBA" id="ARBA00022519"/>
    </source>
</evidence>
<feature type="transmembrane region" description="Helical" evidence="5">
    <location>
        <begin position="70"/>
        <end position="92"/>
    </location>
</feature>
<evidence type="ECO:0000256" key="5">
    <source>
        <dbReference type="SAM" id="Phobius"/>
    </source>
</evidence>
<dbReference type="EMBL" id="JAGIOC010000001">
    <property type="protein sequence ID" value="MBP2409051.1"/>
    <property type="molecule type" value="Genomic_DNA"/>
</dbReference>
<proteinExistence type="inferred from homology"/>
<sequence length="297" mass="33564">MANDPKAAQQVMSRLEARGLQAEGLTPVGVRPDLGEYLAQLWQRRHFIWTDARHRVSTQNSRNHLGSVWLVLRPMLDAALYFVVFGLVLNMSRGVDNFAAYVVIGILMFRSTMRSVSQGTSTLQSGRPMIRAFSFPRASLPLSAELRDMLQMQYTIGVVLVMIMLIPPHELPRISWLLIIPIYVLQFVLNLGINLVVSRLGFLIPDISQFMTVVGRFLMYSSGVIFPIERFLDNPTVNAVVQANPIYQMIKMYRQVLMDGGVPPLESWLILSGWAFGFLLFGFLFFWRGEASYGGGQ</sequence>
<keyword evidence="4" id="KW-1003">Cell membrane</keyword>
<dbReference type="PANTHER" id="PTHR30413">
    <property type="entry name" value="INNER MEMBRANE TRANSPORT PERMEASE"/>
    <property type="match status" value="1"/>
</dbReference>
<keyword evidence="4" id="KW-0997">Cell inner membrane</keyword>
<comment type="caution">
    <text evidence="7">The sequence shown here is derived from an EMBL/GenBank/DDBJ whole genome shotgun (WGS) entry which is preliminary data.</text>
</comment>
<name>A0ABS4YJR6_9MICO</name>
<feature type="transmembrane region" description="Helical" evidence="5">
    <location>
        <begin position="268"/>
        <end position="287"/>
    </location>
</feature>
<keyword evidence="5" id="KW-1133">Transmembrane helix</keyword>
<keyword evidence="8" id="KW-1185">Reference proteome</keyword>
<comment type="subcellular location">
    <subcellularLocation>
        <location evidence="1">Cell inner membrane</location>
        <topology evidence="1">Multi-pass membrane protein</topology>
    </subcellularLocation>
</comment>
<dbReference type="PROSITE" id="PS51012">
    <property type="entry name" value="ABC_TM2"/>
    <property type="match status" value="1"/>
</dbReference>
<evidence type="ECO:0000256" key="3">
    <source>
        <dbReference type="ARBA" id="ARBA00022448"/>
    </source>
</evidence>
<evidence type="ECO:0000313" key="8">
    <source>
        <dbReference type="Proteomes" id="UP000698222"/>
    </source>
</evidence>
<evidence type="ECO:0000256" key="2">
    <source>
        <dbReference type="ARBA" id="ARBA00007783"/>
    </source>
</evidence>
<reference evidence="7 8" key="1">
    <citation type="submission" date="2021-03" db="EMBL/GenBank/DDBJ databases">
        <title>Sequencing the genomes of 1000 actinobacteria strains.</title>
        <authorList>
            <person name="Klenk H.-P."/>
        </authorList>
    </citation>
    <scope>NUCLEOTIDE SEQUENCE [LARGE SCALE GENOMIC DNA]</scope>
    <source>
        <strain evidence="7 8">DSM 14564</strain>
    </source>
</reference>
<evidence type="ECO:0000313" key="7">
    <source>
        <dbReference type="EMBL" id="MBP2409051.1"/>
    </source>
</evidence>
<evidence type="ECO:0000259" key="6">
    <source>
        <dbReference type="PROSITE" id="PS51012"/>
    </source>
</evidence>
<feature type="transmembrane region" description="Helical" evidence="5">
    <location>
        <begin position="174"/>
        <end position="197"/>
    </location>
</feature>
<dbReference type="PANTHER" id="PTHR30413:SF8">
    <property type="entry name" value="TRANSPORT PERMEASE PROTEIN"/>
    <property type="match status" value="1"/>
</dbReference>
<keyword evidence="5" id="KW-0472">Membrane</keyword>
<gene>
    <name evidence="7" type="ORF">JOF44_001954</name>
</gene>
<feature type="transmembrane region" description="Helical" evidence="5">
    <location>
        <begin position="149"/>
        <end position="168"/>
    </location>
</feature>
<feature type="domain" description="ABC transmembrane type-2" evidence="6">
    <location>
        <begin position="65"/>
        <end position="289"/>
    </location>
</feature>
<organism evidence="7 8">
    <name type="scientific">Brachybacterium fresconis</name>
    <dbReference type="NCBI Taxonomy" id="173363"/>
    <lineage>
        <taxon>Bacteria</taxon>
        <taxon>Bacillati</taxon>
        <taxon>Actinomycetota</taxon>
        <taxon>Actinomycetes</taxon>
        <taxon>Micrococcales</taxon>
        <taxon>Dermabacteraceae</taxon>
        <taxon>Brachybacterium</taxon>
    </lineage>
</organism>